<sequence>MVSILMNKLPHDLRLFVTRKLKGDAWDIDTLLTILQGEVQARERASAHKPTDHNTPTFPTAGKHSTQSALFSGNSPNCTYCRQAHSSAICTVVTSVDARKELLRKSGRCYVHCVCEKITSVEIVRQLKYATSAVRGTIPVFAIPNSRKVHNFHQHLTIPNDHKRGKFYPVPYRRITRTISHAA</sequence>
<feature type="compositionally biased region" description="Basic and acidic residues" evidence="1">
    <location>
        <begin position="43"/>
        <end position="52"/>
    </location>
</feature>
<keyword evidence="3" id="KW-1185">Reference proteome</keyword>
<evidence type="ECO:0000313" key="3">
    <source>
        <dbReference type="Proteomes" id="UP001152795"/>
    </source>
</evidence>
<protein>
    <submittedName>
        <fullName evidence="2">Uncharacterized protein</fullName>
    </submittedName>
</protein>
<reference evidence="2" key="1">
    <citation type="submission" date="2020-04" db="EMBL/GenBank/DDBJ databases">
        <authorList>
            <person name="Alioto T."/>
            <person name="Alioto T."/>
            <person name="Gomez Garrido J."/>
        </authorList>
    </citation>
    <scope>NUCLEOTIDE SEQUENCE</scope>
    <source>
        <strain evidence="2">A484AB</strain>
    </source>
</reference>
<evidence type="ECO:0000313" key="2">
    <source>
        <dbReference type="EMBL" id="CAB4020190.1"/>
    </source>
</evidence>
<dbReference type="Proteomes" id="UP001152795">
    <property type="component" value="Unassembled WGS sequence"/>
</dbReference>
<accession>A0A7D9IYT6</accession>
<dbReference type="EMBL" id="CACRXK020010827">
    <property type="protein sequence ID" value="CAB4020190.1"/>
    <property type="molecule type" value="Genomic_DNA"/>
</dbReference>
<dbReference type="AlphaFoldDB" id="A0A7D9IYT6"/>
<name>A0A7D9IYT6_PARCT</name>
<comment type="caution">
    <text evidence="2">The sequence shown here is derived from an EMBL/GenBank/DDBJ whole genome shotgun (WGS) entry which is preliminary data.</text>
</comment>
<organism evidence="2 3">
    <name type="scientific">Paramuricea clavata</name>
    <name type="common">Red gorgonian</name>
    <name type="synonym">Violescent sea-whip</name>
    <dbReference type="NCBI Taxonomy" id="317549"/>
    <lineage>
        <taxon>Eukaryota</taxon>
        <taxon>Metazoa</taxon>
        <taxon>Cnidaria</taxon>
        <taxon>Anthozoa</taxon>
        <taxon>Octocorallia</taxon>
        <taxon>Malacalcyonacea</taxon>
        <taxon>Plexauridae</taxon>
        <taxon>Paramuricea</taxon>
    </lineage>
</organism>
<feature type="compositionally biased region" description="Polar residues" evidence="1">
    <location>
        <begin position="53"/>
        <end position="68"/>
    </location>
</feature>
<feature type="region of interest" description="Disordered" evidence="1">
    <location>
        <begin position="43"/>
        <end position="68"/>
    </location>
</feature>
<proteinExistence type="predicted"/>
<evidence type="ECO:0000256" key="1">
    <source>
        <dbReference type="SAM" id="MobiDB-lite"/>
    </source>
</evidence>
<gene>
    <name evidence="2" type="ORF">PACLA_8A024727</name>
</gene>